<evidence type="ECO:0000313" key="2">
    <source>
        <dbReference type="EMBL" id="AKG91688.1"/>
    </source>
</evidence>
<dbReference type="AlphaFoldDB" id="A0A0F7II32"/>
<name>A0A0F7II32_9EURY</name>
<evidence type="ECO:0000313" key="3">
    <source>
        <dbReference type="Proteomes" id="UP000034723"/>
    </source>
</evidence>
<sequence length="95" mass="10971">MRISEFQNMIRELYFEKDERRGVERTFLWLVEEVGELAEAVRTGENAGEEFADVFAWLVSLANLCGVDLEEEVGRKYPGYCIRCGSKPCRCEEVV</sequence>
<dbReference type="InParanoid" id="A0A0F7II32"/>
<dbReference type="RefSeq" id="WP_048095024.1">
    <property type="nucleotide sequence ID" value="NZ_CP011267.1"/>
</dbReference>
<dbReference type="PANTHER" id="PTHR42702:SF1">
    <property type="entry name" value="REGULATORY PROTEIN FOR BETA-LACTAMASE"/>
    <property type="match status" value="1"/>
</dbReference>
<dbReference type="Gene3D" id="1.10.287.1080">
    <property type="entry name" value="MazG-like"/>
    <property type="match status" value="1"/>
</dbReference>
<protein>
    <submittedName>
        <fullName evidence="2">Putative pyrophosphatase</fullName>
    </submittedName>
</protein>
<feature type="domain" description="NTP pyrophosphohydrolase MazG-like" evidence="1">
    <location>
        <begin position="23"/>
        <end position="71"/>
    </location>
</feature>
<evidence type="ECO:0000259" key="1">
    <source>
        <dbReference type="Pfam" id="PF03819"/>
    </source>
</evidence>
<dbReference type="InterPro" id="IPR004518">
    <property type="entry name" value="MazG-like_dom"/>
</dbReference>
<dbReference type="STRING" id="113653.GAH_00987"/>
<proteinExistence type="predicted"/>
<dbReference type="OrthoDB" id="49823at2157"/>
<dbReference type="CDD" id="cd11535">
    <property type="entry name" value="NTP-PPase_SsMazG"/>
    <property type="match status" value="1"/>
</dbReference>
<dbReference type="KEGG" id="gah:GAH_00987"/>
<dbReference type="PANTHER" id="PTHR42702">
    <property type="entry name" value="NUCLEOTIDE PYROPHOSPHOHYDROLASE"/>
    <property type="match status" value="1"/>
</dbReference>
<dbReference type="Proteomes" id="UP000034723">
    <property type="component" value="Chromosome"/>
</dbReference>
<accession>A0A0F7II32</accession>
<dbReference type="EMBL" id="CP011267">
    <property type="protein sequence ID" value="AKG91688.1"/>
    <property type="molecule type" value="Genomic_DNA"/>
</dbReference>
<organism evidence="2 3">
    <name type="scientific">Geoglobus ahangari</name>
    <dbReference type="NCBI Taxonomy" id="113653"/>
    <lineage>
        <taxon>Archaea</taxon>
        <taxon>Methanobacteriati</taxon>
        <taxon>Methanobacteriota</taxon>
        <taxon>Archaeoglobi</taxon>
        <taxon>Archaeoglobales</taxon>
        <taxon>Archaeoglobaceae</taxon>
        <taxon>Geoglobus</taxon>
    </lineage>
</organism>
<keyword evidence="3" id="KW-1185">Reference proteome</keyword>
<dbReference type="Pfam" id="PF03819">
    <property type="entry name" value="MazG"/>
    <property type="match status" value="1"/>
</dbReference>
<dbReference type="PATRIC" id="fig|113653.22.peg.985"/>
<dbReference type="GeneID" id="24803564"/>
<dbReference type="SUPFAM" id="SSF101386">
    <property type="entry name" value="all-alpha NTP pyrophosphatases"/>
    <property type="match status" value="1"/>
</dbReference>
<reference evidence="2 3" key="1">
    <citation type="submission" date="2015-04" db="EMBL/GenBank/DDBJ databases">
        <title>The complete genome sequence of the hyperthermophilic, obligate iron-reducing archaeon Geoglobus ahangari strain 234T.</title>
        <authorList>
            <person name="Manzella M.P."/>
            <person name="Holmes D.E."/>
            <person name="Rocheleau J.M."/>
            <person name="Chung A."/>
            <person name="Reguera G."/>
            <person name="Kashefi K."/>
        </authorList>
    </citation>
    <scope>NUCLEOTIDE SEQUENCE [LARGE SCALE GENOMIC DNA]</scope>
    <source>
        <strain evidence="2 3">234</strain>
    </source>
</reference>
<gene>
    <name evidence="2" type="ORF">GAH_00987</name>
</gene>
<dbReference type="HOGENOM" id="CLU_166059_1_0_2"/>